<sequence length="197" mass="22224">MKLLLIDLDGTIRYGTDNPKGFVNNPTQQAIFPDAAKQLQSYYDRGWQIIGISNQGGIEKGYVSLDAVLQGMRQTINLAPQIYDIYFCPSFTPPGTEVYRCGYRSDTGAWGSLRVNLQNYPVRCGYRKPEPGMLLMAIEDCVCRPSEVLYVGDRPEDEQAAAAANIPFMWAENWRAGTDDYRDISAETLYLRLEDDL</sequence>
<dbReference type="Proteomes" id="UP000217895">
    <property type="component" value="Chromosome"/>
</dbReference>
<keyword evidence="1" id="KW-0418">Kinase</keyword>
<dbReference type="InterPro" id="IPR006549">
    <property type="entry name" value="HAD-SF_hydro_IIIA"/>
</dbReference>
<dbReference type="GO" id="GO:0016791">
    <property type="term" value="F:phosphatase activity"/>
    <property type="evidence" value="ECO:0007669"/>
    <property type="project" value="InterPro"/>
</dbReference>
<dbReference type="AlphaFoldDB" id="A0A1Z4JPG2"/>
<dbReference type="InterPro" id="IPR041492">
    <property type="entry name" value="HAD_2"/>
</dbReference>
<protein>
    <submittedName>
        <fullName evidence="1">Polynucleotide kinase 3 phosphatase central region</fullName>
    </submittedName>
</protein>
<accession>A0A1Z4JPG2</accession>
<dbReference type="NCBIfam" id="TIGR01662">
    <property type="entry name" value="HAD-SF-IIIA"/>
    <property type="match status" value="1"/>
</dbReference>
<dbReference type="EMBL" id="AP018203">
    <property type="protein sequence ID" value="BAY58547.1"/>
    <property type="molecule type" value="Genomic_DNA"/>
</dbReference>
<dbReference type="SUPFAM" id="SSF56784">
    <property type="entry name" value="HAD-like"/>
    <property type="match status" value="1"/>
</dbReference>
<evidence type="ECO:0000313" key="1">
    <source>
        <dbReference type="EMBL" id="BAY58547.1"/>
    </source>
</evidence>
<evidence type="ECO:0000313" key="2">
    <source>
        <dbReference type="Proteomes" id="UP000217895"/>
    </source>
</evidence>
<keyword evidence="1" id="KW-0808">Transferase</keyword>
<dbReference type="PANTHER" id="PTHR42891">
    <property type="entry name" value="D-GLYCERO-BETA-D-MANNO-HEPTOSE-1,7-BISPHOSPHATE 7-PHOSPHATASE"/>
    <property type="match status" value="1"/>
</dbReference>
<reference evidence="1 2" key="1">
    <citation type="submission" date="2017-06" db="EMBL/GenBank/DDBJ databases">
        <title>Genome sequencing of cyanobaciteial culture collection at National Institute for Environmental Studies (NIES).</title>
        <authorList>
            <person name="Hirose Y."/>
            <person name="Shimura Y."/>
            <person name="Fujisawa T."/>
            <person name="Nakamura Y."/>
            <person name="Kawachi M."/>
        </authorList>
    </citation>
    <scope>NUCLEOTIDE SEQUENCE [LARGE SCALE GENOMIC DNA]</scope>
    <source>
        <strain evidence="1 2">NIES-2135</strain>
    </source>
</reference>
<keyword evidence="2" id="KW-1185">Reference proteome</keyword>
<dbReference type="InterPro" id="IPR004446">
    <property type="entry name" value="Heptose_bisP_phosphatase"/>
</dbReference>
<dbReference type="PANTHER" id="PTHR42891:SF1">
    <property type="entry name" value="D-GLYCERO-BETA-D-MANNO-HEPTOSE-1,7-BISPHOSPHATE 7-PHOSPHATASE"/>
    <property type="match status" value="1"/>
</dbReference>
<name>A0A1Z4JPG2_LEPBY</name>
<dbReference type="GO" id="GO:0016301">
    <property type="term" value="F:kinase activity"/>
    <property type="evidence" value="ECO:0007669"/>
    <property type="project" value="UniProtKB-KW"/>
</dbReference>
<proteinExistence type="predicted"/>
<organism evidence="1 2">
    <name type="scientific">Leptolyngbya boryana NIES-2135</name>
    <dbReference type="NCBI Taxonomy" id="1973484"/>
    <lineage>
        <taxon>Bacteria</taxon>
        <taxon>Bacillati</taxon>
        <taxon>Cyanobacteriota</taxon>
        <taxon>Cyanophyceae</taxon>
        <taxon>Leptolyngbyales</taxon>
        <taxon>Leptolyngbyaceae</taxon>
        <taxon>Leptolyngbya group</taxon>
        <taxon>Leptolyngbya</taxon>
    </lineage>
</organism>
<dbReference type="Gene3D" id="3.40.50.1000">
    <property type="entry name" value="HAD superfamily/HAD-like"/>
    <property type="match status" value="1"/>
</dbReference>
<dbReference type="GO" id="GO:0005975">
    <property type="term" value="P:carbohydrate metabolic process"/>
    <property type="evidence" value="ECO:0007669"/>
    <property type="project" value="InterPro"/>
</dbReference>
<dbReference type="InterPro" id="IPR036412">
    <property type="entry name" value="HAD-like_sf"/>
</dbReference>
<dbReference type="InterPro" id="IPR023214">
    <property type="entry name" value="HAD_sf"/>
</dbReference>
<gene>
    <name evidence="1" type="ORF">NIES2135_54200</name>
</gene>
<dbReference type="Pfam" id="PF13419">
    <property type="entry name" value="HAD_2"/>
    <property type="match status" value="1"/>
</dbReference>